<evidence type="ECO:0000313" key="2">
    <source>
        <dbReference type="EMBL" id="MEM0543802.1"/>
    </source>
</evidence>
<dbReference type="EMBL" id="JBCGDO010000027">
    <property type="protein sequence ID" value="MEM0543802.1"/>
    <property type="molecule type" value="Genomic_DNA"/>
</dbReference>
<dbReference type="PROSITE" id="PS51257">
    <property type="entry name" value="PROKAR_LIPOPROTEIN"/>
    <property type="match status" value="1"/>
</dbReference>
<proteinExistence type="predicted"/>
<comment type="caution">
    <text evidence="2">The sequence shown here is derived from an EMBL/GenBank/DDBJ whole genome shotgun (WGS) entry which is preliminary data.</text>
</comment>
<organism evidence="2 3">
    <name type="scientific">Flavobacterium aureirubrum</name>
    <dbReference type="NCBI Taxonomy" id="3133147"/>
    <lineage>
        <taxon>Bacteria</taxon>
        <taxon>Pseudomonadati</taxon>
        <taxon>Bacteroidota</taxon>
        <taxon>Flavobacteriia</taxon>
        <taxon>Flavobacteriales</taxon>
        <taxon>Flavobacteriaceae</taxon>
        <taxon>Flavobacterium</taxon>
    </lineage>
</organism>
<sequence length="400" mass="45365">MNMYLKILIFILLGFSGCKKTDINQVNVNGITGGYKIRHTGVYKYYDTISVISNPKSQSVFFIQDAKNYDVSDNFIDNGDGTITDKVTGLMWTKNLTPKLRLEDVKVNLSQINAGKYNDWRIPSIKELFSLIDYTGQVFGDKSIRLFIDTTYFNQPLGNTAIGEREIDAQTWSSTDCQSLTMGKDKSRYGVNFIDGRIKAYPITEPFSGLPNKLHFRFVRGNLYYGYNKFIDNGDGTITDEATGLIWQKEDSKIALDWKSALEYARNLNLVDHNDWRLPTIKELQSLVVYENQVDETGNASISELFQTSRRNNPNGTLNYPYYWSSTTLLDGPQPGNQAAYVCFGKASAFFNGQYVDAHGTGAVRSDLKYLQHANYPISFGPQGDLVYVRNYVRCVRNVK</sequence>
<dbReference type="PANTHER" id="PTHR35812:SF1">
    <property type="entry name" value="LIPOPROTEIN"/>
    <property type="match status" value="1"/>
</dbReference>
<dbReference type="PANTHER" id="PTHR35812">
    <property type="entry name" value="LIPOPROTEIN"/>
    <property type="match status" value="1"/>
</dbReference>
<dbReference type="Proteomes" id="UP001460072">
    <property type="component" value="Unassembled WGS sequence"/>
</dbReference>
<evidence type="ECO:0000313" key="3">
    <source>
        <dbReference type="Proteomes" id="UP001460072"/>
    </source>
</evidence>
<dbReference type="InterPro" id="IPR011460">
    <property type="entry name" value="Lcl_C"/>
</dbReference>
<protein>
    <submittedName>
        <fullName evidence="2">DUF1566 domain-containing protein</fullName>
    </submittedName>
</protein>
<accession>A0ABU9NAR3</accession>
<evidence type="ECO:0000259" key="1">
    <source>
        <dbReference type="Pfam" id="PF07603"/>
    </source>
</evidence>
<dbReference type="RefSeq" id="WP_342696978.1">
    <property type="nucleotide sequence ID" value="NZ_JBCGDO010000027.1"/>
</dbReference>
<feature type="domain" description="Lcl C-terminal" evidence="1">
    <location>
        <begin position="236"/>
        <end position="353"/>
    </location>
</feature>
<dbReference type="Pfam" id="PF07603">
    <property type="entry name" value="Lcl_C"/>
    <property type="match status" value="2"/>
</dbReference>
<name>A0ABU9NAR3_9FLAO</name>
<keyword evidence="3" id="KW-1185">Reference proteome</keyword>
<feature type="domain" description="Lcl C-terminal" evidence="1">
    <location>
        <begin position="81"/>
        <end position="202"/>
    </location>
</feature>
<reference evidence="2 3" key="1">
    <citation type="submission" date="2024-03" db="EMBL/GenBank/DDBJ databases">
        <title>Two novel species of the genus Flavobacterium exhibiting potentially degradation of complex polysaccharides.</title>
        <authorList>
            <person name="Lian X."/>
        </authorList>
    </citation>
    <scope>NUCLEOTIDE SEQUENCE [LARGE SCALE GENOMIC DNA]</scope>
    <source>
        <strain evidence="3">j3</strain>
    </source>
</reference>
<gene>
    <name evidence="2" type="ORF">WFZ85_14355</name>
</gene>